<name>A0A521FY81_9BACT</name>
<dbReference type="Proteomes" id="UP000316238">
    <property type="component" value="Unassembled WGS sequence"/>
</dbReference>
<sequence>MVFSDQGRHLFSPIKGNVIFENILDHDLIVKTERISIKEGKKTKYFTKIVKYEDSVEIRRDKEFIKKVNKIYQESNITVKAEDMTVDKVSFVDDMYGYMKSNSIILKELNCEIIDSDKIEIDNRNYYSLRYLEKLSSMKDNLIIVTDKRGEEVKEYKGEVRGRLSLLIQNYEICNDFNGVNPRNEYAGKKGNDLLNINKMYFEINKKSMFRVYSRNSWSLHGRWYGGL</sequence>
<reference evidence="1" key="1">
    <citation type="submission" date="2017-07" db="EMBL/GenBank/DDBJ databases">
        <title>The cable genome - Insights into the physiology and evolution of filamentous bacteria capable of sulfide oxidation via long distance electron transfer.</title>
        <authorList>
            <person name="Thorup C."/>
            <person name="Bjerg J.T."/>
            <person name="Schreiber L."/>
            <person name="Nielsen L.P."/>
            <person name="Kjeldsen K.U."/>
            <person name="Boesen T."/>
            <person name="Boggild A."/>
            <person name="Meysman F."/>
            <person name="Geelhoed J."/>
            <person name="Schramm A."/>
        </authorList>
    </citation>
    <scope>NUCLEOTIDE SEQUENCE [LARGE SCALE GENOMIC DNA]</scope>
    <source>
        <strain evidence="1">GS</strain>
    </source>
</reference>
<dbReference type="EMBL" id="NQJD01000066">
    <property type="protein sequence ID" value="TAA73725.1"/>
    <property type="molecule type" value="Genomic_DNA"/>
</dbReference>
<keyword evidence="2" id="KW-1185">Reference proteome</keyword>
<evidence type="ECO:0000313" key="1">
    <source>
        <dbReference type="EMBL" id="TAA73725.1"/>
    </source>
</evidence>
<comment type="caution">
    <text evidence="1">The sequence shown here is derived from an EMBL/GenBank/DDBJ whole genome shotgun (WGS) entry which is preliminary data.</text>
</comment>
<gene>
    <name evidence="1" type="ORF">CDV28_16612</name>
</gene>
<protein>
    <submittedName>
        <fullName evidence="1">Uncharacterized protein</fullName>
    </submittedName>
</protein>
<organism evidence="1 2">
    <name type="scientific">Candidatus Electronema aureum</name>
    <dbReference type="NCBI Taxonomy" id="2005002"/>
    <lineage>
        <taxon>Bacteria</taxon>
        <taxon>Pseudomonadati</taxon>
        <taxon>Thermodesulfobacteriota</taxon>
        <taxon>Desulfobulbia</taxon>
        <taxon>Desulfobulbales</taxon>
        <taxon>Desulfobulbaceae</taxon>
        <taxon>Candidatus Electronema</taxon>
    </lineage>
</organism>
<evidence type="ECO:0000313" key="2">
    <source>
        <dbReference type="Proteomes" id="UP000316238"/>
    </source>
</evidence>
<dbReference type="AlphaFoldDB" id="A0A521FY81"/>
<proteinExistence type="predicted"/>
<accession>A0A521FY81</accession>